<proteinExistence type="predicted"/>
<dbReference type="RefSeq" id="WP_115225815.1">
    <property type="nucleotide sequence ID" value="NZ_CAWOLO010000001.1"/>
</dbReference>
<evidence type="ECO:0000313" key="3">
    <source>
        <dbReference type="Proteomes" id="UP000255108"/>
    </source>
</evidence>
<organism evidence="1 3">
    <name type="scientific">Iodobacter fluviatilis</name>
    <dbReference type="NCBI Taxonomy" id="537"/>
    <lineage>
        <taxon>Bacteria</taxon>
        <taxon>Pseudomonadati</taxon>
        <taxon>Pseudomonadota</taxon>
        <taxon>Betaproteobacteria</taxon>
        <taxon>Neisseriales</taxon>
        <taxon>Chitinibacteraceae</taxon>
        <taxon>Iodobacter</taxon>
    </lineage>
</organism>
<dbReference type="OrthoDB" id="196483at2"/>
<keyword evidence="1" id="KW-0489">Methyltransferase</keyword>
<dbReference type="GO" id="GO:0032259">
    <property type="term" value="P:methylation"/>
    <property type="evidence" value="ECO:0007669"/>
    <property type="project" value="UniProtKB-KW"/>
</dbReference>
<keyword evidence="1" id="KW-0808">Transferase</keyword>
<reference evidence="1 3" key="1">
    <citation type="submission" date="2018-06" db="EMBL/GenBank/DDBJ databases">
        <authorList>
            <consortium name="Pathogen Informatics"/>
            <person name="Doyle S."/>
        </authorList>
    </citation>
    <scope>NUCLEOTIDE SEQUENCE [LARGE SCALE GENOMIC DNA]</scope>
    <source>
        <strain evidence="1 3">NCTC11159</strain>
    </source>
</reference>
<name>A0A377Q3H6_9NEIS</name>
<reference evidence="2 4" key="2">
    <citation type="submission" date="2019-03" db="EMBL/GenBank/DDBJ databases">
        <title>Genomic Encyclopedia of Type Strains, Phase IV (KMG-IV): sequencing the most valuable type-strain genomes for metagenomic binning, comparative biology and taxonomic classification.</title>
        <authorList>
            <person name="Goeker M."/>
        </authorList>
    </citation>
    <scope>NUCLEOTIDE SEQUENCE [LARGE SCALE GENOMIC DNA]</scope>
    <source>
        <strain evidence="2 4">DSM 3764</strain>
    </source>
</reference>
<sequence>MSDHCQNCGACCAHYRVSFYWGESDAAQGGSVPARLTIPIHSIYVAMRGTDHHPSRCVALTGKIGEAVSCSIYEQRSSTCKEVMAGDEQCNKARQAYNLSPIIDQPKETAEVFC</sequence>
<dbReference type="AlphaFoldDB" id="A0A377Q3H6"/>
<keyword evidence="1" id="KW-0969">Cilium</keyword>
<evidence type="ECO:0000313" key="4">
    <source>
        <dbReference type="Proteomes" id="UP000295794"/>
    </source>
</evidence>
<dbReference type="Pfam" id="PF03692">
    <property type="entry name" value="CxxCxxCC"/>
    <property type="match status" value="1"/>
</dbReference>
<keyword evidence="1" id="KW-0282">Flagellum</keyword>
<dbReference type="EMBL" id="UGHR01000001">
    <property type="protein sequence ID" value="STQ89362.1"/>
    <property type="molecule type" value="Genomic_DNA"/>
</dbReference>
<protein>
    <submittedName>
        <fullName evidence="1">Flagellin N-methylase</fullName>
    </submittedName>
</protein>
<gene>
    <name evidence="2" type="ORF">EV682_101361</name>
    <name evidence="1" type="ORF">NCTC11159_00379</name>
</gene>
<evidence type="ECO:0000313" key="1">
    <source>
        <dbReference type="EMBL" id="STQ89362.1"/>
    </source>
</evidence>
<dbReference type="Proteomes" id="UP000295794">
    <property type="component" value="Unassembled WGS sequence"/>
</dbReference>
<dbReference type="GO" id="GO:0008168">
    <property type="term" value="F:methyltransferase activity"/>
    <property type="evidence" value="ECO:0007669"/>
    <property type="project" value="UniProtKB-KW"/>
</dbReference>
<dbReference type="EMBL" id="SMBT01000001">
    <property type="protein sequence ID" value="TCU90335.1"/>
    <property type="molecule type" value="Genomic_DNA"/>
</dbReference>
<accession>A0A377Q3H6</accession>
<keyword evidence="4" id="KW-1185">Reference proteome</keyword>
<keyword evidence="1" id="KW-0966">Cell projection</keyword>
<dbReference type="InterPro" id="IPR005358">
    <property type="entry name" value="Puta_zinc/iron-chelating_dom"/>
</dbReference>
<evidence type="ECO:0000313" key="2">
    <source>
        <dbReference type="EMBL" id="TCU90335.1"/>
    </source>
</evidence>
<dbReference type="Proteomes" id="UP000255108">
    <property type="component" value="Unassembled WGS sequence"/>
</dbReference>